<reference evidence="1" key="1">
    <citation type="submission" date="2020-11" db="EMBL/GenBank/DDBJ databases">
        <authorList>
            <person name="Tran Van P."/>
        </authorList>
    </citation>
    <scope>NUCLEOTIDE SEQUENCE</scope>
</reference>
<organism evidence="1">
    <name type="scientific">Oppiella nova</name>
    <dbReference type="NCBI Taxonomy" id="334625"/>
    <lineage>
        <taxon>Eukaryota</taxon>
        <taxon>Metazoa</taxon>
        <taxon>Ecdysozoa</taxon>
        <taxon>Arthropoda</taxon>
        <taxon>Chelicerata</taxon>
        <taxon>Arachnida</taxon>
        <taxon>Acari</taxon>
        <taxon>Acariformes</taxon>
        <taxon>Sarcoptiformes</taxon>
        <taxon>Oribatida</taxon>
        <taxon>Brachypylina</taxon>
        <taxon>Oppioidea</taxon>
        <taxon>Oppiidae</taxon>
        <taxon>Oppiella</taxon>
    </lineage>
</organism>
<sequence>MYPNTLETNDSKGAKHLDSVHECDELSNPDNSTTKQESCPGFFGVKSYLHHFYEQVSVKNPQLYEEYEEYNNF</sequence>
<proteinExistence type="predicted"/>
<dbReference type="EMBL" id="CAJPVJ010003405">
    <property type="protein sequence ID" value="CAG2167522.1"/>
    <property type="molecule type" value="Genomic_DNA"/>
</dbReference>
<gene>
    <name evidence="1" type="ORF">ONB1V03_LOCUS7025</name>
</gene>
<dbReference type="OrthoDB" id="5979667at2759"/>
<name>A0A7R9LWE0_9ACAR</name>
<evidence type="ECO:0000313" key="1">
    <source>
        <dbReference type="EMBL" id="CAD7648966.1"/>
    </source>
</evidence>
<dbReference type="AlphaFoldDB" id="A0A7R9LWE0"/>
<keyword evidence="2" id="KW-1185">Reference proteome</keyword>
<accession>A0A7R9LWE0</accession>
<protein>
    <submittedName>
        <fullName evidence="1">Uncharacterized protein</fullName>
    </submittedName>
</protein>
<evidence type="ECO:0000313" key="2">
    <source>
        <dbReference type="Proteomes" id="UP000728032"/>
    </source>
</evidence>
<dbReference type="EMBL" id="OC918230">
    <property type="protein sequence ID" value="CAD7648966.1"/>
    <property type="molecule type" value="Genomic_DNA"/>
</dbReference>
<dbReference type="Proteomes" id="UP000728032">
    <property type="component" value="Unassembled WGS sequence"/>
</dbReference>